<evidence type="ECO:0000313" key="2">
    <source>
        <dbReference type="Proteomes" id="UP000015106"/>
    </source>
</evidence>
<name>A0A8R7QNJ7_TRIUA</name>
<evidence type="ECO:0000313" key="1">
    <source>
        <dbReference type="EnsemblPlants" id="TuG1812G0600002003.01.T01.cds377799"/>
    </source>
</evidence>
<reference evidence="1" key="3">
    <citation type="submission" date="2022-06" db="UniProtKB">
        <authorList>
            <consortium name="EnsemblPlants"/>
        </authorList>
    </citation>
    <scope>IDENTIFICATION</scope>
</reference>
<proteinExistence type="predicted"/>
<dbReference type="EnsemblPlants" id="TuG1812G0600002003.01.T01">
    <property type="protein sequence ID" value="TuG1812G0600002003.01.T01.cds377799"/>
    <property type="gene ID" value="TuG1812G0600002003.01"/>
</dbReference>
<reference evidence="2" key="1">
    <citation type="journal article" date="2013" name="Nature">
        <title>Draft genome of the wheat A-genome progenitor Triticum urartu.</title>
        <authorList>
            <person name="Ling H.Q."/>
            <person name="Zhao S."/>
            <person name="Liu D."/>
            <person name="Wang J."/>
            <person name="Sun H."/>
            <person name="Zhang C."/>
            <person name="Fan H."/>
            <person name="Li D."/>
            <person name="Dong L."/>
            <person name="Tao Y."/>
            <person name="Gao C."/>
            <person name="Wu H."/>
            <person name="Li Y."/>
            <person name="Cui Y."/>
            <person name="Guo X."/>
            <person name="Zheng S."/>
            <person name="Wang B."/>
            <person name="Yu K."/>
            <person name="Liang Q."/>
            <person name="Yang W."/>
            <person name="Lou X."/>
            <person name="Chen J."/>
            <person name="Feng M."/>
            <person name="Jian J."/>
            <person name="Zhang X."/>
            <person name="Luo G."/>
            <person name="Jiang Y."/>
            <person name="Liu J."/>
            <person name="Wang Z."/>
            <person name="Sha Y."/>
            <person name="Zhang B."/>
            <person name="Wu H."/>
            <person name="Tang D."/>
            <person name="Shen Q."/>
            <person name="Xue P."/>
            <person name="Zou S."/>
            <person name="Wang X."/>
            <person name="Liu X."/>
            <person name="Wang F."/>
            <person name="Yang Y."/>
            <person name="An X."/>
            <person name="Dong Z."/>
            <person name="Zhang K."/>
            <person name="Zhang X."/>
            <person name="Luo M.C."/>
            <person name="Dvorak J."/>
            <person name="Tong Y."/>
            <person name="Wang J."/>
            <person name="Yang H."/>
            <person name="Li Z."/>
            <person name="Wang D."/>
            <person name="Zhang A."/>
            <person name="Wang J."/>
        </authorList>
    </citation>
    <scope>NUCLEOTIDE SEQUENCE</scope>
    <source>
        <strain evidence="2">cv. G1812</strain>
    </source>
</reference>
<organism evidence="1 2">
    <name type="scientific">Triticum urartu</name>
    <name type="common">Red wild einkorn</name>
    <name type="synonym">Crithodium urartu</name>
    <dbReference type="NCBI Taxonomy" id="4572"/>
    <lineage>
        <taxon>Eukaryota</taxon>
        <taxon>Viridiplantae</taxon>
        <taxon>Streptophyta</taxon>
        <taxon>Embryophyta</taxon>
        <taxon>Tracheophyta</taxon>
        <taxon>Spermatophyta</taxon>
        <taxon>Magnoliopsida</taxon>
        <taxon>Liliopsida</taxon>
        <taxon>Poales</taxon>
        <taxon>Poaceae</taxon>
        <taxon>BOP clade</taxon>
        <taxon>Pooideae</taxon>
        <taxon>Triticodae</taxon>
        <taxon>Triticeae</taxon>
        <taxon>Triticinae</taxon>
        <taxon>Triticum</taxon>
    </lineage>
</organism>
<accession>A0A8R7QNJ7</accession>
<protein>
    <submittedName>
        <fullName evidence="1">Uncharacterized protein</fullName>
    </submittedName>
</protein>
<dbReference type="Proteomes" id="UP000015106">
    <property type="component" value="Chromosome 6"/>
</dbReference>
<reference evidence="1" key="2">
    <citation type="submission" date="2018-03" db="EMBL/GenBank/DDBJ databases">
        <title>The Triticum urartu genome reveals the dynamic nature of wheat genome evolution.</title>
        <authorList>
            <person name="Ling H."/>
            <person name="Ma B."/>
            <person name="Shi X."/>
            <person name="Liu H."/>
            <person name="Dong L."/>
            <person name="Sun H."/>
            <person name="Cao Y."/>
            <person name="Gao Q."/>
            <person name="Zheng S."/>
            <person name="Li Y."/>
            <person name="Yu Y."/>
            <person name="Du H."/>
            <person name="Qi M."/>
            <person name="Li Y."/>
            <person name="Yu H."/>
            <person name="Cui Y."/>
            <person name="Wang N."/>
            <person name="Chen C."/>
            <person name="Wu H."/>
            <person name="Zhao Y."/>
            <person name="Zhang J."/>
            <person name="Li Y."/>
            <person name="Zhou W."/>
            <person name="Zhang B."/>
            <person name="Hu W."/>
            <person name="Eijk M."/>
            <person name="Tang J."/>
            <person name="Witsenboer H."/>
            <person name="Zhao S."/>
            <person name="Li Z."/>
            <person name="Zhang A."/>
            <person name="Wang D."/>
            <person name="Liang C."/>
        </authorList>
    </citation>
    <scope>NUCLEOTIDE SEQUENCE [LARGE SCALE GENOMIC DNA]</scope>
    <source>
        <strain evidence="1">cv. G1812</strain>
    </source>
</reference>
<sequence>MENRVSGSDQQHELLNFPFYISPRTEYPYPALASGIRKALFHPIPRPGQPNYIENGV</sequence>
<keyword evidence="2" id="KW-1185">Reference proteome</keyword>
<dbReference type="AlphaFoldDB" id="A0A8R7QNJ7"/>
<dbReference type="Gramene" id="TuG1812G0600002003.01.T01">
    <property type="protein sequence ID" value="TuG1812G0600002003.01.T01.cds377799"/>
    <property type="gene ID" value="TuG1812G0600002003.01"/>
</dbReference>